<dbReference type="Proteomes" id="UP000643672">
    <property type="component" value="Unassembled WGS sequence"/>
</dbReference>
<comment type="caution">
    <text evidence="1">The sequence shown here is derived from an EMBL/GenBank/DDBJ whole genome shotgun (WGS) entry which is preliminary data.</text>
</comment>
<accession>A0A8H9CHM2</accession>
<sequence>MPLPIQSMPLGLPNATGQHFSNLDSNHALKVSAFVSILRDC</sequence>
<protein>
    <submittedName>
        <fullName evidence="1">Uncharacterized protein</fullName>
    </submittedName>
</protein>
<reference evidence="1 2" key="1">
    <citation type="submission" date="2020-05" db="EMBL/GenBank/DDBJ databases">
        <authorList>
            <person name="Petersen J."/>
            <person name="Sayavedra L."/>
        </authorList>
    </citation>
    <scope>NUCLEOTIDE SEQUENCE [LARGE SCALE GENOMIC DNA]</scope>
    <source>
        <strain evidence="1">B thermophilus SOXS</strain>
    </source>
</reference>
<dbReference type="AlphaFoldDB" id="A0A8H9CHM2"/>
<evidence type="ECO:0000313" key="1">
    <source>
        <dbReference type="EMBL" id="CAB5504951.1"/>
    </source>
</evidence>
<organism evidence="1 2">
    <name type="scientific">Bathymodiolus thermophilus thioautotrophic gill symbiont</name>
    <dbReference type="NCBI Taxonomy" id="2360"/>
    <lineage>
        <taxon>Bacteria</taxon>
        <taxon>Pseudomonadati</taxon>
        <taxon>Pseudomonadota</taxon>
        <taxon>Gammaproteobacteria</taxon>
        <taxon>sulfur-oxidizing symbionts</taxon>
    </lineage>
</organism>
<name>A0A8H9CHM2_9GAMM</name>
<evidence type="ECO:0000313" key="2">
    <source>
        <dbReference type="Proteomes" id="UP000643672"/>
    </source>
</evidence>
<keyword evidence="2" id="KW-1185">Reference proteome</keyword>
<proteinExistence type="predicted"/>
<dbReference type="EMBL" id="CAESAQ020000080">
    <property type="protein sequence ID" value="CAB5504951.1"/>
    <property type="molecule type" value="Genomic_DNA"/>
</dbReference>
<gene>
    <name evidence="1" type="ORF">THERMOS_2050</name>
</gene>